<feature type="domain" description="Bifunctional inhibitor/plant lipid transfer protein/seed storage helical" evidence="2">
    <location>
        <begin position="27"/>
        <end position="87"/>
    </location>
</feature>
<dbReference type="AlphaFoldDB" id="A0A5S9Y2V6"/>
<dbReference type="InterPro" id="IPR036312">
    <property type="entry name" value="Bifun_inhib/LTP/seed_sf"/>
</dbReference>
<dbReference type="Pfam" id="PF14368">
    <property type="entry name" value="LTP_2"/>
    <property type="match status" value="1"/>
</dbReference>
<dbReference type="Proteomes" id="UP000434276">
    <property type="component" value="Unassembled WGS sequence"/>
</dbReference>
<dbReference type="SUPFAM" id="SSF47699">
    <property type="entry name" value="Bifunctional inhibitor/lipid-transfer protein/seed storage 2S albumin"/>
    <property type="match status" value="1"/>
</dbReference>
<dbReference type="InterPro" id="IPR016140">
    <property type="entry name" value="Bifunc_inhib/LTP/seed_store"/>
</dbReference>
<feature type="chain" id="PRO_5038308403" description="Bifunctional inhibitor/plant lipid transfer protein/seed storage helical domain-containing protein" evidence="1">
    <location>
        <begin position="25"/>
        <end position="91"/>
    </location>
</feature>
<dbReference type="EMBL" id="CACSHJ010000096">
    <property type="protein sequence ID" value="CAA0401208.1"/>
    <property type="molecule type" value="Genomic_DNA"/>
</dbReference>
<dbReference type="OMA" id="ECACSTM"/>
<sequence length="91" mass="9283">MVSLKSLAAILVAMFLATGPTVLAQQCRDELSNVQVCAPLLLPGAVNPAANSNCCAALQATNKDCLCNALRAATTLTSLCNLPSFDCGISA</sequence>
<reference evidence="3 6" key="1">
    <citation type="submission" date="2019-12" db="EMBL/GenBank/DDBJ databases">
        <authorList>
            <person name="Jiao W.-B."/>
            <person name="Schneeberger K."/>
        </authorList>
    </citation>
    <scope>NUCLEOTIDE SEQUENCE [LARGE SCALE GENOMIC DNA]</scope>
    <source>
        <strain evidence="5">cv. An-1</strain>
        <strain evidence="6">cv. C24</strain>
    </source>
</reference>
<gene>
    <name evidence="4" type="ORF">AN1_LOCUS21543</name>
    <name evidence="3" type="ORF">C24_LOCUS21437</name>
</gene>
<keyword evidence="1" id="KW-0732">Signal</keyword>
<dbReference type="PANTHER" id="PTHR35501:SF5">
    <property type="entry name" value="BIFUNCTIONAL INHIBITOR_LIPID-TRANSFER PROTEIN_SEED STORAGE 2S ALBUMIN SUPERFAMILY PROTEIN-RELATED"/>
    <property type="match status" value="1"/>
</dbReference>
<organism evidence="3 6">
    <name type="scientific">Arabidopsis thaliana</name>
    <name type="common">Mouse-ear cress</name>
    <dbReference type="NCBI Taxonomy" id="3702"/>
    <lineage>
        <taxon>Eukaryota</taxon>
        <taxon>Viridiplantae</taxon>
        <taxon>Streptophyta</taxon>
        <taxon>Embryophyta</taxon>
        <taxon>Tracheophyta</taxon>
        <taxon>Spermatophyta</taxon>
        <taxon>Magnoliopsida</taxon>
        <taxon>eudicotyledons</taxon>
        <taxon>Gunneridae</taxon>
        <taxon>Pentapetalae</taxon>
        <taxon>rosids</taxon>
        <taxon>malvids</taxon>
        <taxon>Brassicales</taxon>
        <taxon>Brassicaceae</taxon>
        <taxon>Camelineae</taxon>
        <taxon>Arabidopsis</taxon>
    </lineage>
</organism>
<proteinExistence type="predicted"/>
<dbReference type="ExpressionAtlas" id="A0A5S9Y2V6">
    <property type="expression patterns" value="baseline and differential"/>
</dbReference>
<protein>
    <recommendedName>
        <fullName evidence="2">Bifunctional inhibitor/plant lipid transfer protein/seed storage helical domain-containing protein</fullName>
    </recommendedName>
</protein>
<dbReference type="SMART" id="SM00499">
    <property type="entry name" value="AAI"/>
    <property type="match status" value="1"/>
</dbReference>
<evidence type="ECO:0000313" key="4">
    <source>
        <dbReference type="EMBL" id="VYS66140.1"/>
    </source>
</evidence>
<evidence type="ECO:0000313" key="6">
    <source>
        <dbReference type="Proteomes" id="UP000434276"/>
    </source>
</evidence>
<accession>A0A654FZ36</accession>
<dbReference type="KEGG" id="ath:AT5G07230"/>
<feature type="signal peptide" evidence="1">
    <location>
        <begin position="1"/>
        <end position="24"/>
    </location>
</feature>
<evidence type="ECO:0000313" key="5">
    <source>
        <dbReference type="Proteomes" id="UP000426265"/>
    </source>
</evidence>
<dbReference type="RefSeq" id="NP_196340.1">
    <property type="nucleotide sequence ID" value="NM_120805.4"/>
</dbReference>
<dbReference type="PANTHER" id="PTHR35501">
    <property type="entry name" value="PROTEIN YY1"/>
    <property type="match status" value="1"/>
</dbReference>
<evidence type="ECO:0000256" key="1">
    <source>
        <dbReference type="SAM" id="SignalP"/>
    </source>
</evidence>
<dbReference type="Proteomes" id="UP000426265">
    <property type="component" value="Unassembled WGS sequence"/>
</dbReference>
<evidence type="ECO:0000313" key="3">
    <source>
        <dbReference type="EMBL" id="CAA0401208.1"/>
    </source>
</evidence>
<accession>A0A5S9Y2V6</accession>
<name>A0A5S9Y2V6_ARATH</name>
<dbReference type="SMR" id="A0A5S9Y2V6"/>
<evidence type="ECO:0000259" key="2">
    <source>
        <dbReference type="SMART" id="SM00499"/>
    </source>
</evidence>
<dbReference type="OrthoDB" id="1873458at2759"/>
<dbReference type="EMBL" id="CACRSJ010000110">
    <property type="protein sequence ID" value="VYS66140.1"/>
    <property type="molecule type" value="Genomic_DNA"/>
</dbReference>